<organism evidence="1 2">
    <name type="scientific">Pseudomonas corrugata</name>
    <dbReference type="NCBI Taxonomy" id="47879"/>
    <lineage>
        <taxon>Bacteria</taxon>
        <taxon>Pseudomonadati</taxon>
        <taxon>Pseudomonadota</taxon>
        <taxon>Gammaproteobacteria</taxon>
        <taxon>Pseudomonadales</taxon>
        <taxon>Pseudomonadaceae</taxon>
        <taxon>Pseudomonas</taxon>
    </lineage>
</organism>
<evidence type="ECO:0000313" key="1">
    <source>
        <dbReference type="EMBL" id="QTH12464.1"/>
    </source>
</evidence>
<dbReference type="RefSeq" id="WP_208554759.1">
    <property type="nucleotide sequence ID" value="NZ_CP072011.1"/>
</dbReference>
<proteinExistence type="predicted"/>
<evidence type="ECO:0000313" key="2">
    <source>
        <dbReference type="Proteomes" id="UP000663914"/>
    </source>
</evidence>
<accession>A0A8B6UKN7</accession>
<sequence length="125" mass="14184">MNLLNVYAESGSNFQQIGGDCPDGWIQMTRQRPDGEDTLLYTASDIGEWVISEATLQRIAAEREASWVEEEMVIIAEQLVMLEDEDPSVLPGTSRQWRDYRIALRAWNQANPDFPDATKRPAQPT</sequence>
<dbReference type="Proteomes" id="UP000663914">
    <property type="component" value="Chromosome"/>
</dbReference>
<evidence type="ECO:0008006" key="3">
    <source>
        <dbReference type="Google" id="ProtNLM"/>
    </source>
</evidence>
<protein>
    <recommendedName>
        <fullName evidence="3">Tail fiber assembly protein</fullName>
    </recommendedName>
</protein>
<reference evidence="1" key="1">
    <citation type="book" date="2019" name="MICROBIAL BIOTECHNOLOGY" publisher="Unknown Publisher">
        <title>Optimization of recombineering for directed mutagenesis of bacteria Pseudomonas corrugata 3'.</title>
        <authorList>
            <person name="Buinitskaja S.V."/>
            <person name="Pilipenok N."/>
            <person name="Valentovich L.N."/>
        </authorList>
    </citation>
    <scope>NUCLEOTIDE SEQUENCE</scope>
    <source>
        <strain evidence="1">3prime</strain>
    </source>
</reference>
<dbReference type="EMBL" id="CP072011">
    <property type="protein sequence ID" value="QTH12464.1"/>
    <property type="molecule type" value="Genomic_DNA"/>
</dbReference>
<gene>
    <name evidence="1" type="ORF">C4C32_17915</name>
</gene>
<dbReference type="AlphaFoldDB" id="A0A8B6UKN7"/>
<reference evidence="1" key="2">
    <citation type="submission" date="2021-03" db="EMBL/GenBank/DDBJ databases">
        <authorList>
            <person name="Valentovich L.N."/>
            <person name="Akhremchuk A.E."/>
            <person name="Miamin V.E."/>
        </authorList>
    </citation>
    <scope>NUCLEOTIDE SEQUENCE</scope>
    <source>
        <strain evidence="1">3prime</strain>
    </source>
</reference>
<name>A0A8B6UKN7_9PSED</name>